<feature type="signal peptide" evidence="1">
    <location>
        <begin position="1"/>
        <end position="20"/>
    </location>
</feature>
<proteinExistence type="predicted"/>
<feature type="chain" id="PRO_5026669341" description="Cupin domain-containing protein" evidence="1">
    <location>
        <begin position="21"/>
        <end position="216"/>
    </location>
</feature>
<dbReference type="SUPFAM" id="SSF51182">
    <property type="entry name" value="RmlC-like cupins"/>
    <property type="match status" value="1"/>
</dbReference>
<keyword evidence="1" id="KW-0732">Signal</keyword>
<organism evidence="2 3">
    <name type="scientific">Bradyrhizobium uaiense</name>
    <dbReference type="NCBI Taxonomy" id="2594946"/>
    <lineage>
        <taxon>Bacteria</taxon>
        <taxon>Pseudomonadati</taxon>
        <taxon>Pseudomonadota</taxon>
        <taxon>Alphaproteobacteria</taxon>
        <taxon>Hyphomicrobiales</taxon>
        <taxon>Nitrobacteraceae</taxon>
        <taxon>Bradyrhizobium</taxon>
    </lineage>
</organism>
<dbReference type="RefSeq" id="WP_163163063.1">
    <property type="nucleotide sequence ID" value="NZ_VKHP01000415.1"/>
</dbReference>
<gene>
    <name evidence="2" type="ORF">FNJ47_45360</name>
</gene>
<dbReference type="Gene3D" id="2.60.120.10">
    <property type="entry name" value="Jelly Rolls"/>
    <property type="match status" value="1"/>
</dbReference>
<evidence type="ECO:0008006" key="4">
    <source>
        <dbReference type="Google" id="ProtNLM"/>
    </source>
</evidence>
<accession>A0A6P1BWQ3</accession>
<dbReference type="PROSITE" id="PS51257">
    <property type="entry name" value="PROKAR_LIPOPROTEIN"/>
    <property type="match status" value="1"/>
</dbReference>
<name>A0A6P1BWQ3_9BRAD</name>
<dbReference type="AlphaFoldDB" id="A0A6P1BWQ3"/>
<evidence type="ECO:0000313" key="3">
    <source>
        <dbReference type="Proteomes" id="UP000468531"/>
    </source>
</evidence>
<comment type="caution">
    <text evidence="2">The sequence shown here is derived from an EMBL/GenBank/DDBJ whole genome shotgun (WGS) entry which is preliminary data.</text>
</comment>
<protein>
    <recommendedName>
        <fullName evidence="4">Cupin domain-containing protein</fullName>
    </recommendedName>
</protein>
<reference evidence="2 3" key="1">
    <citation type="journal article" date="2020" name="Arch. Microbiol.">
        <title>Bradyrhizobium uaiense sp. nov., a new highly efficient cowpea symbiont.</title>
        <authorList>
            <person name="Cabral Michel D."/>
            <person name="Azarias Guimaraes A."/>
            <person name="Martins da Costa E."/>
            <person name="Soares de Carvalho T."/>
            <person name="Balsanelli E."/>
            <person name="Willems A."/>
            <person name="Maltempi de Souza E."/>
            <person name="de Souza Moreira F.M."/>
        </authorList>
    </citation>
    <scope>NUCLEOTIDE SEQUENCE [LARGE SCALE GENOMIC DNA]</scope>
    <source>
        <strain evidence="2 3">UFLA 03-164</strain>
    </source>
</reference>
<dbReference type="EMBL" id="VKHP01000415">
    <property type="protein sequence ID" value="NEV02719.1"/>
    <property type="molecule type" value="Genomic_DNA"/>
</dbReference>
<keyword evidence="3" id="KW-1185">Reference proteome</keyword>
<sequence length="216" mass="23260">MRKITSFALYLLFVFSCAEAETQIPGGICRPVSERTQEVGCWILANDPIGELAGTEAFWHLDTFPTREAAEVSKTKRGTVLEALGKIWLLTIEDASWRASGGEHVTTIGPLPITPGVFAAQYMEAIFNPGMTAPEHTHSGPEAWYTIAGETCLETPSGKQIGRAGGPPVIVPGGPPMHLTATGTEVRRAIVLILHNANKPPTTPHHEWTPKGLCKS</sequence>
<dbReference type="InterPro" id="IPR014710">
    <property type="entry name" value="RmlC-like_jellyroll"/>
</dbReference>
<evidence type="ECO:0000256" key="1">
    <source>
        <dbReference type="SAM" id="SignalP"/>
    </source>
</evidence>
<dbReference type="InterPro" id="IPR011051">
    <property type="entry name" value="RmlC_Cupin_sf"/>
</dbReference>
<dbReference type="Proteomes" id="UP000468531">
    <property type="component" value="Unassembled WGS sequence"/>
</dbReference>
<evidence type="ECO:0000313" key="2">
    <source>
        <dbReference type="EMBL" id="NEV02719.1"/>
    </source>
</evidence>